<keyword evidence="2" id="KW-0489">Methyltransferase</keyword>
<dbReference type="FunCoup" id="A0A6C2YLI7">
    <property type="interactions" value="221"/>
</dbReference>
<dbReference type="InterPro" id="IPR013216">
    <property type="entry name" value="Methyltransf_11"/>
</dbReference>
<evidence type="ECO:0000313" key="3">
    <source>
        <dbReference type="Proteomes" id="UP000464378"/>
    </source>
</evidence>
<dbReference type="PANTHER" id="PTHR43591">
    <property type="entry name" value="METHYLTRANSFERASE"/>
    <property type="match status" value="1"/>
</dbReference>
<dbReference type="Pfam" id="PF08241">
    <property type="entry name" value="Methyltransf_11"/>
    <property type="match status" value="1"/>
</dbReference>
<feature type="domain" description="Methyltransferase type 11" evidence="1">
    <location>
        <begin position="74"/>
        <end position="169"/>
    </location>
</feature>
<gene>
    <name evidence="2" type="ORF">GMBLW1_19950</name>
</gene>
<dbReference type="SUPFAM" id="SSF53335">
    <property type="entry name" value="S-adenosyl-L-methionine-dependent methyltransferases"/>
    <property type="match status" value="1"/>
</dbReference>
<dbReference type="KEGG" id="tim:GMBLW1_19950"/>
<organism evidence="2">
    <name type="scientific">Tuwongella immobilis</name>
    <dbReference type="NCBI Taxonomy" id="692036"/>
    <lineage>
        <taxon>Bacteria</taxon>
        <taxon>Pseudomonadati</taxon>
        <taxon>Planctomycetota</taxon>
        <taxon>Planctomycetia</taxon>
        <taxon>Gemmatales</taxon>
        <taxon>Gemmataceae</taxon>
        <taxon>Tuwongella</taxon>
    </lineage>
</organism>
<reference evidence="2" key="1">
    <citation type="submission" date="2019-04" db="EMBL/GenBank/DDBJ databases">
        <authorList>
            <consortium name="Science for Life Laboratories"/>
        </authorList>
    </citation>
    <scope>NUCLEOTIDE SEQUENCE</scope>
    <source>
        <strain evidence="2">MBLW1</strain>
    </source>
</reference>
<accession>A0A6C2YLI7</accession>
<dbReference type="RefSeq" id="WP_162657192.1">
    <property type="nucleotide sequence ID" value="NZ_LR593887.1"/>
</dbReference>
<evidence type="ECO:0000259" key="1">
    <source>
        <dbReference type="Pfam" id="PF08241"/>
    </source>
</evidence>
<dbReference type="CDD" id="cd02440">
    <property type="entry name" value="AdoMet_MTases"/>
    <property type="match status" value="1"/>
</dbReference>
<dbReference type="Gene3D" id="3.40.50.150">
    <property type="entry name" value="Vaccinia Virus protein VP39"/>
    <property type="match status" value="1"/>
</dbReference>
<proteinExistence type="predicted"/>
<dbReference type="EMBL" id="LR593887">
    <property type="protein sequence ID" value="VTR99982.1"/>
    <property type="molecule type" value="Genomic_DNA"/>
</dbReference>
<dbReference type="PANTHER" id="PTHR43591:SF24">
    <property type="entry name" value="2-METHOXY-6-POLYPRENYL-1,4-BENZOQUINOL METHYLASE, MITOCHONDRIAL"/>
    <property type="match status" value="1"/>
</dbReference>
<dbReference type="GO" id="GO:0032259">
    <property type="term" value="P:methylation"/>
    <property type="evidence" value="ECO:0007669"/>
    <property type="project" value="UniProtKB-KW"/>
</dbReference>
<protein>
    <recommendedName>
        <fullName evidence="1">Methyltransferase type 11 domain-containing protein</fullName>
    </recommendedName>
</protein>
<dbReference type="AlphaFoldDB" id="A0A6C2YLI7"/>
<dbReference type="GO" id="GO:0008757">
    <property type="term" value="F:S-adenosylmethionine-dependent methyltransferase activity"/>
    <property type="evidence" value="ECO:0007669"/>
    <property type="project" value="InterPro"/>
</dbReference>
<keyword evidence="2" id="KW-0808">Transferase</keyword>
<dbReference type="InParanoid" id="A0A6C2YLI7"/>
<sequence>MAESSSLPEHLHDRLAEEARFHDEQAAQRAATFAKEPHRLAFSDAEYLDHEPWIRPAMQQLLGHFPDRTRCTLLDYGCGHGMAAVVMARAGARVWGCDLSAGYIREAEQRAIANGVPEIEWTATDVHRLPYADASVDGIWGSAILHHLDLSVAATELRRILKPGGVAVFCEPWGGNPLLRLARRRLPYPGKHRTADEAPLMPADLPKLRAIFPKLSVQGYQLFGMLRRLRLPGGIARGLDRIDRGLLKIAPKCGHWGRYIVVTLVRD</sequence>
<dbReference type="EMBL" id="LR586016">
    <property type="protein sequence ID" value="VIP01965.1"/>
    <property type="molecule type" value="Genomic_DNA"/>
</dbReference>
<keyword evidence="3" id="KW-1185">Reference proteome</keyword>
<evidence type="ECO:0000313" key="2">
    <source>
        <dbReference type="EMBL" id="VIP01965.1"/>
    </source>
</evidence>
<name>A0A6C2YLI7_9BACT</name>
<dbReference type="InterPro" id="IPR029063">
    <property type="entry name" value="SAM-dependent_MTases_sf"/>
</dbReference>
<dbReference type="Proteomes" id="UP000464378">
    <property type="component" value="Chromosome"/>
</dbReference>